<organism evidence="1 2">
    <name type="scientific">Roseovarius nubinhibens (strain ATCC BAA-591 / DSM 15170 / ISM)</name>
    <dbReference type="NCBI Taxonomy" id="89187"/>
    <lineage>
        <taxon>Bacteria</taxon>
        <taxon>Pseudomonadati</taxon>
        <taxon>Pseudomonadota</taxon>
        <taxon>Alphaproteobacteria</taxon>
        <taxon>Rhodobacterales</taxon>
        <taxon>Roseobacteraceae</taxon>
        <taxon>Roseovarius</taxon>
    </lineage>
</organism>
<sequence>MLPAPYLCYQHTKGFAMFDRAEIMKSAWAIVHRFLGNGEPFRALMSRALKFAWGKARERVSVAQAVEHKMKANEALASRSVEDLQREIMGLENKDHWQQSDHTRMSALRAALQVAQSRETVSDNYTAKRDLIASSGGRFCAVTFIKADGSERTMQVQPAALRYHVKGDAASDAAKRATQTRKARHPHLLPVWDAKASAPRSVNLATITRIAVGGQVHRFTA</sequence>
<accession>A3SLK9</accession>
<dbReference type="EMBL" id="AALY01000001">
    <property type="protein sequence ID" value="EAP78240.1"/>
    <property type="molecule type" value="Genomic_DNA"/>
</dbReference>
<reference evidence="1 2" key="1">
    <citation type="submission" date="2005-12" db="EMBL/GenBank/DDBJ databases">
        <authorList>
            <person name="Moran M.A."/>
            <person name="Ferriera S."/>
            <person name="Johnson J."/>
            <person name="Kravitz S."/>
            <person name="Halpern A."/>
            <person name="Remington K."/>
            <person name="Beeson K."/>
            <person name="Tran B."/>
            <person name="Rogers Y.-H."/>
            <person name="Friedman R."/>
            <person name="Venter J.C."/>
        </authorList>
    </citation>
    <scope>NUCLEOTIDE SEQUENCE [LARGE SCALE GENOMIC DNA]</scope>
    <source>
        <strain evidence="2">ATCC BAA-591 / DSM 15170 / ISM</strain>
    </source>
</reference>
<gene>
    <name evidence="1" type="ORF">ISM_08085</name>
</gene>
<evidence type="ECO:0000313" key="1">
    <source>
        <dbReference type="EMBL" id="EAP78240.1"/>
    </source>
</evidence>
<dbReference type="eggNOG" id="ENOG5033VPY">
    <property type="taxonomic scope" value="Bacteria"/>
</dbReference>
<comment type="caution">
    <text evidence="1">The sequence shown here is derived from an EMBL/GenBank/DDBJ whole genome shotgun (WGS) entry which is preliminary data.</text>
</comment>
<evidence type="ECO:0000313" key="2">
    <source>
        <dbReference type="Proteomes" id="UP000005954"/>
    </source>
</evidence>
<dbReference type="AlphaFoldDB" id="A3SLK9"/>
<dbReference type="STRING" id="89187.ISM_08085"/>
<protein>
    <submittedName>
        <fullName evidence="1">Uncharacterized protein</fullName>
    </submittedName>
</protein>
<dbReference type="HOGENOM" id="CLU_1249855_0_0_5"/>
<name>A3SLK9_ROSNI</name>
<dbReference type="Proteomes" id="UP000005954">
    <property type="component" value="Unassembled WGS sequence"/>
</dbReference>
<proteinExistence type="predicted"/>
<keyword evidence="2" id="KW-1185">Reference proteome</keyword>